<organism evidence="2 4">
    <name type="scientific">Cucumis melo var. makuwa</name>
    <name type="common">Oriental melon</name>
    <dbReference type="NCBI Taxonomy" id="1194695"/>
    <lineage>
        <taxon>Eukaryota</taxon>
        <taxon>Viridiplantae</taxon>
        <taxon>Streptophyta</taxon>
        <taxon>Embryophyta</taxon>
        <taxon>Tracheophyta</taxon>
        <taxon>Spermatophyta</taxon>
        <taxon>Magnoliopsida</taxon>
        <taxon>eudicotyledons</taxon>
        <taxon>Gunneridae</taxon>
        <taxon>Pentapetalae</taxon>
        <taxon>rosids</taxon>
        <taxon>fabids</taxon>
        <taxon>Cucurbitales</taxon>
        <taxon>Cucurbitaceae</taxon>
        <taxon>Benincaseae</taxon>
        <taxon>Cucumis</taxon>
    </lineage>
</organism>
<proteinExistence type="predicted"/>
<dbReference type="EMBL" id="SSTE01011420">
    <property type="protein sequence ID" value="KAA0051026.1"/>
    <property type="molecule type" value="Genomic_DNA"/>
</dbReference>
<dbReference type="EMBL" id="SSTD01014851">
    <property type="protein sequence ID" value="TYK03813.1"/>
    <property type="molecule type" value="Genomic_DNA"/>
</dbReference>
<feature type="compositionally biased region" description="Polar residues" evidence="1">
    <location>
        <begin position="381"/>
        <end position="399"/>
    </location>
</feature>
<evidence type="ECO:0000313" key="3">
    <source>
        <dbReference type="EMBL" id="TYK03813.1"/>
    </source>
</evidence>
<dbReference type="OrthoDB" id="1749511at2759"/>
<reference evidence="4 5" key="1">
    <citation type="submission" date="2019-08" db="EMBL/GenBank/DDBJ databases">
        <title>Draft genome sequences of two oriental melons (Cucumis melo L. var makuwa).</title>
        <authorList>
            <person name="Kwon S.-Y."/>
        </authorList>
    </citation>
    <scope>NUCLEOTIDE SEQUENCE [LARGE SCALE GENOMIC DNA]</scope>
    <source>
        <strain evidence="5">cv. Chang Bougi</strain>
        <strain evidence="4">cv. SW 3</strain>
        <tissue evidence="2">Leaf</tissue>
    </source>
</reference>
<dbReference type="AlphaFoldDB" id="A0A5A7UA02"/>
<gene>
    <name evidence="3" type="ORF">E5676_scaffold347G00040</name>
    <name evidence="2" type="ORF">E6C27_scaffold481G00040</name>
</gene>
<evidence type="ECO:0000313" key="2">
    <source>
        <dbReference type="EMBL" id="KAA0051026.1"/>
    </source>
</evidence>
<dbReference type="STRING" id="1194695.A0A5A7UA02"/>
<sequence length="419" mass="47158">MMHVSSVLKGALRRAPRHNVHILRLFMERRGADDEALLRHVPSSRHGLLRLETKRLLRIFFHDLTSSFNSSVPRPFSLLPSIPFRHSSAPFCGNSVTGAKEDFLSSLLSSFRITTDDLLQAAQIEERGMLDRKERSPDTWKQVAINEAAMAVVGVNFPDIGNIEFVWLSEVPSGRRLSGNGILLGTKLGIQTEKQQQLLMKYVEGKGKETLMNSVAGEGSSNRNIVNDSTIDGVETMMKEVKNEGQTSKAEGDEHLSDCNKFEKVDMPVFSGSDSDSWLFQADCYFQIHKPSDLEKLTVVVISFDRAALDWYQSQKEREPFVNWSNLKQRLLVRFRSKKPEVECWEPKGLAEMMKLAQRVENRGVTRREAGLKMNCRGKSPSTLPYNKVTNPSNLSENKSGGMVPMRTITLRGATAIEN</sequence>
<name>A0A5A7UA02_CUCMM</name>
<protein>
    <submittedName>
        <fullName evidence="2">Transposon Tf2-1 polyprotein isoform X1</fullName>
    </submittedName>
</protein>
<evidence type="ECO:0000313" key="5">
    <source>
        <dbReference type="Proteomes" id="UP000321947"/>
    </source>
</evidence>
<evidence type="ECO:0000313" key="4">
    <source>
        <dbReference type="Proteomes" id="UP000321393"/>
    </source>
</evidence>
<dbReference type="Proteomes" id="UP000321947">
    <property type="component" value="Unassembled WGS sequence"/>
</dbReference>
<dbReference type="Proteomes" id="UP000321393">
    <property type="component" value="Unassembled WGS sequence"/>
</dbReference>
<accession>A0A5A7UA02</accession>
<evidence type="ECO:0000256" key="1">
    <source>
        <dbReference type="SAM" id="MobiDB-lite"/>
    </source>
</evidence>
<feature type="region of interest" description="Disordered" evidence="1">
    <location>
        <begin position="381"/>
        <end position="403"/>
    </location>
</feature>
<comment type="caution">
    <text evidence="2">The sequence shown here is derived from an EMBL/GenBank/DDBJ whole genome shotgun (WGS) entry which is preliminary data.</text>
</comment>